<dbReference type="GO" id="GO:0003676">
    <property type="term" value="F:nucleic acid binding"/>
    <property type="evidence" value="ECO:0007669"/>
    <property type="project" value="InterPro"/>
</dbReference>
<dbReference type="PANTHER" id="PTHR47169">
    <property type="entry name" value="OS01G0541250 PROTEIN"/>
    <property type="match status" value="1"/>
</dbReference>
<dbReference type="AlphaFoldDB" id="A0A9W7DA31"/>
<dbReference type="Gene3D" id="3.30.420.10">
    <property type="entry name" value="Ribonuclease H-like superfamily/Ribonuclease H"/>
    <property type="match status" value="1"/>
</dbReference>
<dbReference type="OrthoDB" id="123968at2759"/>
<reference evidence="1" key="1">
    <citation type="submission" date="2023-04" db="EMBL/GenBank/DDBJ databases">
        <title>Phytophthora fragariaefolia NBRC 109709.</title>
        <authorList>
            <person name="Ichikawa N."/>
            <person name="Sato H."/>
            <person name="Tonouchi N."/>
        </authorList>
    </citation>
    <scope>NUCLEOTIDE SEQUENCE</scope>
    <source>
        <strain evidence="1">NBRC 109709</strain>
    </source>
</reference>
<evidence type="ECO:0000313" key="2">
    <source>
        <dbReference type="Proteomes" id="UP001165121"/>
    </source>
</evidence>
<protein>
    <submittedName>
        <fullName evidence="1">Unnamed protein product</fullName>
    </submittedName>
</protein>
<dbReference type="Proteomes" id="UP001165121">
    <property type="component" value="Unassembled WGS sequence"/>
</dbReference>
<dbReference type="InterPro" id="IPR036397">
    <property type="entry name" value="RNaseH_sf"/>
</dbReference>
<dbReference type="PANTHER" id="PTHR47169:SF4">
    <property type="entry name" value="TRANSPOSASE TC1-LIKE DOMAIN-CONTAINING PROTEIN"/>
    <property type="match status" value="1"/>
</dbReference>
<dbReference type="EMBL" id="BSXT01008773">
    <property type="protein sequence ID" value="GMF66898.1"/>
    <property type="molecule type" value="Genomic_DNA"/>
</dbReference>
<accession>A0A9W7DA31</accession>
<name>A0A9W7DA31_9STRA</name>
<keyword evidence="2" id="KW-1185">Reference proteome</keyword>
<evidence type="ECO:0000313" key="1">
    <source>
        <dbReference type="EMBL" id="GMF66898.1"/>
    </source>
</evidence>
<gene>
    <name evidence="1" type="ORF">Pfra01_002832300</name>
</gene>
<comment type="caution">
    <text evidence="1">The sequence shown here is derived from an EMBL/GenBank/DDBJ whole genome shotgun (WGS) entry which is preliminary data.</text>
</comment>
<organism evidence="1 2">
    <name type="scientific">Phytophthora fragariaefolia</name>
    <dbReference type="NCBI Taxonomy" id="1490495"/>
    <lineage>
        <taxon>Eukaryota</taxon>
        <taxon>Sar</taxon>
        <taxon>Stramenopiles</taxon>
        <taxon>Oomycota</taxon>
        <taxon>Peronosporomycetes</taxon>
        <taxon>Peronosporales</taxon>
        <taxon>Peronosporaceae</taxon>
        <taxon>Phytophthora</taxon>
    </lineage>
</organism>
<proteinExistence type="predicted"/>
<sequence>MPEMTLRFHDFYDYVHIDAKWFFIDVERKQFYITHNEKVPQRAFRSKRHLLKVMFLVAVARSRYSSSKNQWFNGKIGLWPFVQAREAQHKSKLRARGTLLTVPVSVTREQVRRKLVDDVIPSIGRVLPALQTLQQTRRMNTVTSIVEDAEGAYKELRRKTLDITFLTLMSVI</sequence>